<accession>A0A915HWD1</accession>
<sequence>MVTFTNNNPRTPRATREKRRKRILTAKKLAENLAWIACERVTDSENIRMFGYTQDNEKNIHGHIINVYKNVENMTDRPRNL</sequence>
<protein>
    <submittedName>
        <fullName evidence="2">Uncharacterized protein</fullName>
    </submittedName>
</protein>
<proteinExistence type="predicted"/>
<organism evidence="1 2">
    <name type="scientific">Romanomermis culicivorax</name>
    <name type="common">Nematode worm</name>
    <dbReference type="NCBI Taxonomy" id="13658"/>
    <lineage>
        <taxon>Eukaryota</taxon>
        <taxon>Metazoa</taxon>
        <taxon>Ecdysozoa</taxon>
        <taxon>Nematoda</taxon>
        <taxon>Enoplea</taxon>
        <taxon>Dorylaimia</taxon>
        <taxon>Mermithida</taxon>
        <taxon>Mermithoidea</taxon>
        <taxon>Mermithidae</taxon>
        <taxon>Romanomermis</taxon>
    </lineage>
</organism>
<evidence type="ECO:0000313" key="1">
    <source>
        <dbReference type="Proteomes" id="UP000887565"/>
    </source>
</evidence>
<dbReference type="WBParaSite" id="nRc.2.0.1.t06105-RA">
    <property type="protein sequence ID" value="nRc.2.0.1.t06105-RA"/>
    <property type="gene ID" value="nRc.2.0.1.g06105"/>
</dbReference>
<dbReference type="AlphaFoldDB" id="A0A915HWD1"/>
<evidence type="ECO:0000313" key="2">
    <source>
        <dbReference type="WBParaSite" id="nRc.2.0.1.t06105-RA"/>
    </source>
</evidence>
<name>A0A915HWD1_ROMCU</name>
<reference evidence="2" key="1">
    <citation type="submission" date="2022-11" db="UniProtKB">
        <authorList>
            <consortium name="WormBaseParasite"/>
        </authorList>
    </citation>
    <scope>IDENTIFICATION</scope>
</reference>
<keyword evidence="1" id="KW-1185">Reference proteome</keyword>
<dbReference type="Proteomes" id="UP000887565">
    <property type="component" value="Unplaced"/>
</dbReference>